<dbReference type="AlphaFoldDB" id="A0A0S7BQU9"/>
<proteinExistence type="predicted"/>
<protein>
    <submittedName>
        <fullName evidence="1">Uncharacterized protein</fullName>
    </submittedName>
</protein>
<sequence>MTVPFKYLIFLVIITLQVLPSAGRAQVHPLLQDFSGYQQGNKVFLRWTFRSGSLCEGTRIERSADGLFYDEIGEIPGICGNPETSVTFTFTDSLPVPNTLNYYRLELGNTGFTTALEVEFIPSGDRGYTILYSDQGAELSVKNPPARKGEVSILDISGKSIDNYIFDQRRIMLTRKPVIKGIYLFVLRYENGAGLSGKFIIP</sequence>
<dbReference type="Proteomes" id="UP000053091">
    <property type="component" value="Unassembled WGS sequence"/>
</dbReference>
<evidence type="ECO:0000313" key="2">
    <source>
        <dbReference type="Proteomes" id="UP000053091"/>
    </source>
</evidence>
<dbReference type="EMBL" id="DF968182">
    <property type="protein sequence ID" value="GAP43157.1"/>
    <property type="molecule type" value="Genomic_DNA"/>
</dbReference>
<dbReference type="RefSeq" id="WP_062039952.1">
    <property type="nucleotide sequence ID" value="NZ_DF968182.1"/>
</dbReference>
<name>A0A0S7BQU9_9BACT</name>
<gene>
    <name evidence="1" type="ORF">TBC1_111299</name>
</gene>
<keyword evidence="2" id="KW-1185">Reference proteome</keyword>
<accession>A0A0S7BQU9</accession>
<reference evidence="1" key="1">
    <citation type="journal article" date="2015" name="Genome Announc.">
        <title>Draft Genome Sequence of Bacteroidales Strain TBC1, a Novel Isolate from a Methanogenic Wastewater Treatment System.</title>
        <authorList>
            <person name="Tourlousse D.M."/>
            <person name="Matsuura N."/>
            <person name="Sun L."/>
            <person name="Toyonaga M."/>
            <person name="Kuroda K."/>
            <person name="Ohashi A."/>
            <person name="Cruz R."/>
            <person name="Yamaguchi T."/>
            <person name="Sekiguchi Y."/>
        </authorList>
    </citation>
    <scope>NUCLEOTIDE SEQUENCE [LARGE SCALE GENOMIC DNA]</scope>
    <source>
        <strain evidence="1">TBC1</strain>
    </source>
</reference>
<evidence type="ECO:0000313" key="1">
    <source>
        <dbReference type="EMBL" id="GAP43157.1"/>
    </source>
</evidence>
<dbReference type="STRING" id="1678841.TBC1_111299"/>
<dbReference type="OrthoDB" id="1652165at2"/>
<organism evidence="1">
    <name type="scientific">Lentimicrobium saccharophilum</name>
    <dbReference type="NCBI Taxonomy" id="1678841"/>
    <lineage>
        <taxon>Bacteria</taxon>
        <taxon>Pseudomonadati</taxon>
        <taxon>Bacteroidota</taxon>
        <taxon>Bacteroidia</taxon>
        <taxon>Bacteroidales</taxon>
        <taxon>Lentimicrobiaceae</taxon>
        <taxon>Lentimicrobium</taxon>
    </lineage>
</organism>